<dbReference type="Pfam" id="PF23121">
    <property type="entry name" value="SPOC_AIPP2"/>
    <property type="match status" value="1"/>
</dbReference>
<evidence type="ECO:0000313" key="3">
    <source>
        <dbReference type="Proteomes" id="UP001187192"/>
    </source>
</evidence>
<proteinExistence type="predicted"/>
<dbReference type="AlphaFoldDB" id="A0AA87YSP2"/>
<accession>A0AA87YSP2</accession>
<name>A0AA87YSP2_FICCA</name>
<sequence length="169" mass="19256">MSFWRTEGDGVNVPVFYFFSPRVVFWCNDENVFDSLVNNMINQDLAMRAVLEEAGLAGLLVFTSYTLPMPCRISTRKLFRELIGLQVSNEALSVGDLSGESSLTFNKYYKKFQCSNHHRQSSISSRARDGKSGSNSSPKEGWISDNFSFSVRHYCCLDQKYRENLNAEC</sequence>
<evidence type="ECO:0000313" key="2">
    <source>
        <dbReference type="EMBL" id="GMN21047.1"/>
    </source>
</evidence>
<protein>
    <recommendedName>
        <fullName evidence="1">AIPP2-like SPOC-like domain-containing protein</fullName>
    </recommendedName>
</protein>
<gene>
    <name evidence="2" type="ORF">TIFTF001_045428</name>
</gene>
<evidence type="ECO:0000259" key="1">
    <source>
        <dbReference type="Pfam" id="PF23121"/>
    </source>
</evidence>
<dbReference type="Proteomes" id="UP001187192">
    <property type="component" value="Unassembled WGS sequence"/>
</dbReference>
<reference evidence="2" key="1">
    <citation type="submission" date="2023-07" db="EMBL/GenBank/DDBJ databases">
        <title>draft genome sequence of fig (Ficus carica).</title>
        <authorList>
            <person name="Takahashi T."/>
            <person name="Nishimura K."/>
        </authorList>
    </citation>
    <scope>NUCLEOTIDE SEQUENCE</scope>
</reference>
<dbReference type="EMBL" id="BTGU01003962">
    <property type="protein sequence ID" value="GMN21047.1"/>
    <property type="molecule type" value="Genomic_DNA"/>
</dbReference>
<dbReference type="InterPro" id="IPR056280">
    <property type="entry name" value="AIPP2-like_SPOC"/>
</dbReference>
<keyword evidence="3" id="KW-1185">Reference proteome</keyword>
<organism evidence="2 3">
    <name type="scientific">Ficus carica</name>
    <name type="common">Common fig</name>
    <dbReference type="NCBI Taxonomy" id="3494"/>
    <lineage>
        <taxon>Eukaryota</taxon>
        <taxon>Viridiplantae</taxon>
        <taxon>Streptophyta</taxon>
        <taxon>Embryophyta</taxon>
        <taxon>Tracheophyta</taxon>
        <taxon>Spermatophyta</taxon>
        <taxon>Magnoliopsida</taxon>
        <taxon>eudicotyledons</taxon>
        <taxon>Gunneridae</taxon>
        <taxon>Pentapetalae</taxon>
        <taxon>rosids</taxon>
        <taxon>fabids</taxon>
        <taxon>Rosales</taxon>
        <taxon>Moraceae</taxon>
        <taxon>Ficeae</taxon>
        <taxon>Ficus</taxon>
    </lineage>
</organism>
<feature type="domain" description="AIPP2-like SPOC-like" evidence="1">
    <location>
        <begin position="17"/>
        <end position="79"/>
    </location>
</feature>
<comment type="caution">
    <text evidence="2">The sequence shown here is derived from an EMBL/GenBank/DDBJ whole genome shotgun (WGS) entry which is preliminary data.</text>
</comment>